<protein>
    <submittedName>
        <fullName evidence="2">Uncharacterized protein</fullName>
    </submittedName>
</protein>
<evidence type="ECO:0000313" key="2">
    <source>
        <dbReference type="EMBL" id="QGH01267.1"/>
    </source>
</evidence>
<organism evidence="2 3">
    <name type="scientific">Streptococcus dysgalactiae subsp. dysgalactiae</name>
    <dbReference type="NCBI Taxonomy" id="99822"/>
    <lineage>
        <taxon>Bacteria</taxon>
        <taxon>Bacillati</taxon>
        <taxon>Bacillota</taxon>
        <taxon>Bacilli</taxon>
        <taxon>Lactobacillales</taxon>
        <taxon>Streptococcaceae</taxon>
        <taxon>Streptococcus</taxon>
    </lineage>
</organism>
<evidence type="ECO:0000256" key="1">
    <source>
        <dbReference type="SAM" id="MobiDB-lite"/>
    </source>
</evidence>
<reference evidence="2 3" key="1">
    <citation type="submission" date="2018-10" db="EMBL/GenBank/DDBJ databases">
        <title>Comparative Genomics Analysis of the Streptococcus dysgalactiae subspecies dysgalactiae.</title>
        <authorList>
            <person name="Koh T.H."/>
            <person name="Abdul Rahman N."/>
            <person name="Sessions O.M."/>
        </authorList>
    </citation>
    <scope>NUCLEOTIDE SEQUENCE [LARGE SCALE GENOMIC DNA]</scope>
    <source>
        <strain evidence="2 3">DB60705-15</strain>
    </source>
</reference>
<feature type="region of interest" description="Disordered" evidence="1">
    <location>
        <begin position="1"/>
        <end position="40"/>
    </location>
</feature>
<gene>
    <name evidence="2" type="ORF">EA457_01175</name>
</gene>
<accession>A0A9X7RX53</accession>
<dbReference type="EMBL" id="CP033165">
    <property type="protein sequence ID" value="QGH01267.1"/>
    <property type="molecule type" value="Genomic_DNA"/>
</dbReference>
<sequence>MIKIQEFLTNSSELSESNRLSNEERGAGSHSDSGDKSRVLEDKPKFDKLTIRENSFEISMKIFTPLLIGGTHVHEIVLKTLIHKG</sequence>
<dbReference type="AlphaFoldDB" id="A0A9X7RX53"/>
<feature type="compositionally biased region" description="Basic and acidic residues" evidence="1">
    <location>
        <begin position="21"/>
        <end position="40"/>
    </location>
</feature>
<feature type="compositionally biased region" description="Low complexity" evidence="1">
    <location>
        <begin position="10"/>
        <end position="20"/>
    </location>
</feature>
<dbReference type="Proteomes" id="UP000347383">
    <property type="component" value="Chromosome"/>
</dbReference>
<name>A0A9X7RX53_STRDY</name>
<evidence type="ECO:0000313" key="3">
    <source>
        <dbReference type="Proteomes" id="UP000347383"/>
    </source>
</evidence>
<proteinExistence type="predicted"/>